<dbReference type="SMART" id="SM00731">
    <property type="entry name" value="SprT"/>
    <property type="match status" value="1"/>
</dbReference>
<proteinExistence type="predicted"/>
<reference evidence="5" key="1">
    <citation type="submission" date="2023-11" db="EMBL/GenBank/DDBJ databases">
        <title>Genome assemblies of two species of porcelain crab, Petrolisthes cinctipes and Petrolisthes manimaculis (Anomura: Porcellanidae).</title>
        <authorList>
            <person name="Angst P."/>
        </authorList>
    </citation>
    <scope>NUCLEOTIDE SEQUENCE</scope>
    <source>
        <strain evidence="5">PB745_02</strain>
        <tissue evidence="5">Gill</tissue>
    </source>
</reference>
<dbReference type="GO" id="GO:0005634">
    <property type="term" value="C:nucleus"/>
    <property type="evidence" value="ECO:0007669"/>
    <property type="project" value="UniProtKB-SubCell"/>
</dbReference>
<comment type="caution">
    <text evidence="5">The sequence shown here is derived from an EMBL/GenBank/DDBJ whole genome shotgun (WGS) entry which is preliminary data.</text>
</comment>
<feature type="region of interest" description="Disordered" evidence="3">
    <location>
        <begin position="378"/>
        <end position="528"/>
    </location>
</feature>
<accession>A0AAE1UET3</accession>
<evidence type="ECO:0000256" key="2">
    <source>
        <dbReference type="ARBA" id="ARBA00023242"/>
    </source>
</evidence>
<evidence type="ECO:0000313" key="6">
    <source>
        <dbReference type="Proteomes" id="UP001292094"/>
    </source>
</evidence>
<evidence type="ECO:0000313" key="5">
    <source>
        <dbReference type="EMBL" id="KAK4316054.1"/>
    </source>
</evidence>
<comment type="subcellular location">
    <subcellularLocation>
        <location evidence="1">Nucleus</location>
    </subcellularLocation>
</comment>
<dbReference type="Pfam" id="PF10263">
    <property type="entry name" value="SprT-like"/>
    <property type="match status" value="1"/>
</dbReference>
<evidence type="ECO:0000259" key="4">
    <source>
        <dbReference type="SMART" id="SM00731"/>
    </source>
</evidence>
<dbReference type="PANTHER" id="PTHR21220">
    <property type="entry name" value="DNA-DEPENDENT METALLOPROTEASE SPRTN"/>
    <property type="match status" value="1"/>
</dbReference>
<keyword evidence="6" id="KW-1185">Reference proteome</keyword>
<feature type="compositionally biased region" description="Basic and acidic residues" evidence="3">
    <location>
        <begin position="698"/>
        <end position="713"/>
    </location>
</feature>
<keyword evidence="2" id="KW-0539">Nucleus</keyword>
<protein>
    <recommendedName>
        <fullName evidence="4">SprT-like domain-containing protein</fullName>
    </recommendedName>
</protein>
<dbReference type="GO" id="GO:0003697">
    <property type="term" value="F:single-stranded DNA binding"/>
    <property type="evidence" value="ECO:0007669"/>
    <property type="project" value="InterPro"/>
</dbReference>
<dbReference type="GO" id="GO:0004222">
    <property type="term" value="F:metalloendopeptidase activity"/>
    <property type="evidence" value="ECO:0007669"/>
    <property type="project" value="InterPro"/>
</dbReference>
<gene>
    <name evidence="5" type="ORF">Pmani_012759</name>
</gene>
<organism evidence="5 6">
    <name type="scientific">Petrolisthes manimaculis</name>
    <dbReference type="NCBI Taxonomy" id="1843537"/>
    <lineage>
        <taxon>Eukaryota</taxon>
        <taxon>Metazoa</taxon>
        <taxon>Ecdysozoa</taxon>
        <taxon>Arthropoda</taxon>
        <taxon>Crustacea</taxon>
        <taxon>Multicrustacea</taxon>
        <taxon>Malacostraca</taxon>
        <taxon>Eumalacostraca</taxon>
        <taxon>Eucarida</taxon>
        <taxon>Decapoda</taxon>
        <taxon>Pleocyemata</taxon>
        <taxon>Anomura</taxon>
        <taxon>Galatheoidea</taxon>
        <taxon>Porcellanidae</taxon>
        <taxon>Petrolisthes</taxon>
    </lineage>
</organism>
<sequence>MSEIDLTLALQLQAQFEEEARVSLLKQLANEHDTQELTLTQVTQSSSNSKEKKVRRDNLDETEQEKLPVPLIDQSWELIDPNPDVRCLFLAFNQQFFWGRLTGVEVKWSPRMTLCAGVCSYEGRGGLCSVRLSVPLLKLRPRKDLVETLLHEMIHAYLFVTANNRDRDGHGPEFHKHMYRINNIAGTNISVFHSFHDEVDVYRQHVWRCNGPCRSRRPYFGLVKRAMNRVPGPRDPWWQKHQDTCGGTYTKIQEPEGYGAKKGKKGAKLPNNAGDIRKFIEFKGKVNSLGGSSSSISGNPNTLVGGSASRDKTFGRPEMMNQMNTSDRRNGVHMNKNKLFNESDASTDGKRMNGSIQGFASSATGSVKRVDVANASQSNVHGFGRGSGVSPAKKRPNRGGLGGMGSFGRGGGQAVGGGGGSGFMSGEGGNSLGSTGFGRGTGRGGSSSGFGRGNSGGGGGGRRRGGTGFGRGNGGGRGGTGFDGSSSGLGRGGGAGRGGGGLAMRGRGGSSTVTVKGRGTTTNTEAKTQEVFDAKVKMPASQTAYQGQGVTLGGSSMGVSRLLSLGTHTSHLIPHTQSSLSNPASHIPFASTCTSAATPKPSCIKESNRAMNMQYDSPHSLSPSPEPDDNDSSRCPLCNIDIPAASLSKHLDDCMGMFDDEMSIDGESGDEESKTLKRAVSESSDDCMGVEGASQARSDVEGNRSSEDRPEWRVPDSACCLSPSLKAEVSNTEYTLSCELEWLCVDQSAPSSTEVAVYFTKFNQDW</sequence>
<dbReference type="InterPro" id="IPR044245">
    <property type="entry name" value="Spartan"/>
</dbReference>
<dbReference type="InterPro" id="IPR055220">
    <property type="entry name" value="SPRTN_ZBD"/>
</dbReference>
<dbReference type="PANTHER" id="PTHR21220:SF0">
    <property type="entry name" value="DNA-DEPENDENT METALLOPROTEASE SPRTN"/>
    <property type="match status" value="1"/>
</dbReference>
<dbReference type="Proteomes" id="UP001292094">
    <property type="component" value="Unassembled WGS sequence"/>
</dbReference>
<feature type="compositionally biased region" description="Gly residues" evidence="3">
    <location>
        <begin position="399"/>
        <end position="509"/>
    </location>
</feature>
<dbReference type="GO" id="GO:0006974">
    <property type="term" value="P:DNA damage response"/>
    <property type="evidence" value="ECO:0007669"/>
    <property type="project" value="InterPro"/>
</dbReference>
<evidence type="ECO:0000256" key="1">
    <source>
        <dbReference type="ARBA" id="ARBA00004123"/>
    </source>
</evidence>
<dbReference type="EMBL" id="JAWZYT010001048">
    <property type="protein sequence ID" value="KAK4316054.1"/>
    <property type="molecule type" value="Genomic_DNA"/>
</dbReference>
<feature type="compositionally biased region" description="Basic and acidic residues" evidence="3">
    <location>
        <begin position="49"/>
        <end position="59"/>
    </location>
</feature>
<feature type="region of interest" description="Disordered" evidence="3">
    <location>
        <begin position="41"/>
        <end position="61"/>
    </location>
</feature>
<evidence type="ECO:0000256" key="3">
    <source>
        <dbReference type="SAM" id="MobiDB-lite"/>
    </source>
</evidence>
<name>A0AAE1UET3_9EUCA</name>
<dbReference type="GO" id="GO:0031593">
    <property type="term" value="F:polyubiquitin modification-dependent protein binding"/>
    <property type="evidence" value="ECO:0007669"/>
    <property type="project" value="TreeGrafter"/>
</dbReference>
<feature type="region of interest" description="Disordered" evidence="3">
    <location>
        <begin position="290"/>
        <end position="331"/>
    </location>
</feature>
<feature type="region of interest" description="Disordered" evidence="3">
    <location>
        <begin position="614"/>
        <end position="635"/>
    </location>
</feature>
<feature type="domain" description="SprT-like" evidence="4">
    <location>
        <begin position="85"/>
        <end position="252"/>
    </location>
</feature>
<dbReference type="AlphaFoldDB" id="A0AAE1UET3"/>
<dbReference type="Pfam" id="PF22934">
    <property type="entry name" value="SPRTN_ZBD"/>
    <property type="match status" value="1"/>
</dbReference>
<feature type="region of interest" description="Disordered" evidence="3">
    <location>
        <begin position="681"/>
        <end position="713"/>
    </location>
</feature>
<dbReference type="InterPro" id="IPR006640">
    <property type="entry name" value="SprT-like_domain"/>
</dbReference>